<dbReference type="GO" id="GO:0004803">
    <property type="term" value="F:transposase activity"/>
    <property type="evidence" value="ECO:0007669"/>
    <property type="project" value="InterPro"/>
</dbReference>
<dbReference type="AlphaFoldDB" id="A0A1I2QQQ8"/>
<sequence length="327" mass="37847">MGRLFELSVALHGDAADDPVVLVDTTVQEKAITYPTDTKLAINIINRLNKLAKKYGIQQRRTFIKEVKALRLVCRHFRHVKRRSKAKKALKRLRTIAGILLRELRRKLPDSLLQKETNNFDLYERVLAQQPKDKHKIYSLHEPGVYCVGKGKDHKPYEYGSKASVVATLNHHIIVGVASHDSHEHDSKTLKTALAHAEQCRQRPIETAVVDRGYRGSKRSVECEVILPSAPFKRDSVKERQRKRGLCQQRSAIEPIIGHLKHDYRLSRNWLKGHQGDAINLLMAACAWNLRKWMIAFFLFECKDEVWMLLIQRDVVWGHGWVWAHLR</sequence>
<proteinExistence type="predicted"/>
<accession>A0A1I2QQQ8</accession>
<dbReference type="PANTHER" id="PTHR33803:SF3">
    <property type="entry name" value="BLL1974 PROTEIN"/>
    <property type="match status" value="1"/>
</dbReference>
<dbReference type="PANTHER" id="PTHR33803">
    <property type="entry name" value="IS1478 TRANSPOSASE"/>
    <property type="match status" value="1"/>
</dbReference>
<keyword evidence="3" id="KW-1185">Reference proteome</keyword>
<dbReference type="GO" id="GO:0003677">
    <property type="term" value="F:DNA binding"/>
    <property type="evidence" value="ECO:0007669"/>
    <property type="project" value="InterPro"/>
</dbReference>
<dbReference type="STRING" id="1045558.SAMN05216175_10557"/>
<reference evidence="3" key="1">
    <citation type="submission" date="2016-10" db="EMBL/GenBank/DDBJ databases">
        <authorList>
            <person name="Varghese N."/>
            <person name="Submissions S."/>
        </authorList>
    </citation>
    <scope>NUCLEOTIDE SEQUENCE [LARGE SCALE GENOMIC DNA]</scope>
    <source>
        <strain evidence="3">CGMCC 1.10971</strain>
    </source>
</reference>
<evidence type="ECO:0000259" key="1">
    <source>
        <dbReference type="Pfam" id="PF01609"/>
    </source>
</evidence>
<dbReference type="InterPro" id="IPR002559">
    <property type="entry name" value="Transposase_11"/>
</dbReference>
<feature type="domain" description="Transposase IS4-like" evidence="1">
    <location>
        <begin position="150"/>
        <end position="290"/>
    </location>
</feature>
<dbReference type="Proteomes" id="UP000198623">
    <property type="component" value="Unassembled WGS sequence"/>
</dbReference>
<dbReference type="Pfam" id="PF01609">
    <property type="entry name" value="DDE_Tnp_1"/>
    <property type="match status" value="1"/>
</dbReference>
<dbReference type="GO" id="GO:0006313">
    <property type="term" value="P:DNA transposition"/>
    <property type="evidence" value="ECO:0007669"/>
    <property type="project" value="InterPro"/>
</dbReference>
<evidence type="ECO:0000313" key="2">
    <source>
        <dbReference type="EMBL" id="SFG29993.1"/>
    </source>
</evidence>
<dbReference type="EMBL" id="FOOU01000005">
    <property type="protein sequence ID" value="SFG29993.1"/>
    <property type="molecule type" value="Genomic_DNA"/>
</dbReference>
<protein>
    <submittedName>
        <fullName evidence="2">Transposase, IS5 family</fullName>
    </submittedName>
</protein>
<gene>
    <name evidence="2" type="ORF">SAMN05216175_10557</name>
</gene>
<evidence type="ECO:0000313" key="3">
    <source>
        <dbReference type="Proteomes" id="UP000198623"/>
    </source>
</evidence>
<name>A0A1I2QQQ8_9GAMM</name>
<organism evidence="2 3">
    <name type="scientific">Neptunomonas qingdaonensis</name>
    <dbReference type="NCBI Taxonomy" id="1045558"/>
    <lineage>
        <taxon>Bacteria</taxon>
        <taxon>Pseudomonadati</taxon>
        <taxon>Pseudomonadota</taxon>
        <taxon>Gammaproteobacteria</taxon>
        <taxon>Oceanospirillales</taxon>
        <taxon>Oceanospirillaceae</taxon>
        <taxon>Neptunomonas</taxon>
    </lineage>
</organism>